<feature type="non-terminal residue" evidence="4">
    <location>
        <position position="1"/>
    </location>
</feature>
<dbReference type="SUPFAM" id="SSF54236">
    <property type="entry name" value="Ubiquitin-like"/>
    <property type="match status" value="1"/>
</dbReference>
<protein>
    <submittedName>
        <fullName evidence="4">Transmembrane and ubiquitin-like domain-containing protein 1</fullName>
    </submittedName>
</protein>
<sequence>MIFEDLSFPTSIDGIGDEVLSCFLSLGLAALIYGIWRSTSVNDSGEEVRGSNEVPRRGGEEEEEEEETSNEESSREDPHETEEALGSEADDDDSSRDSARIRLKFLDERVKEVRSHLGESFGRFKRRHFARELQENQLIRIVFNGRFLQGDSSSLSSLGLFDDCVCHVLIQEAPPPPSSPTNNAQPSSNRGSQSNNTAPGLVTEDLDLSTLCYPLLGSLLSLTWWCQIVYGQYFNLTSTLSLIFITGLYVFCLAVQLY</sequence>
<name>A0A7T8GT74_CALRO</name>
<feature type="compositionally biased region" description="Basic and acidic residues" evidence="1">
    <location>
        <begin position="72"/>
        <end position="82"/>
    </location>
</feature>
<dbReference type="InterPro" id="IPR029071">
    <property type="entry name" value="Ubiquitin-like_domsf"/>
</dbReference>
<evidence type="ECO:0000256" key="1">
    <source>
        <dbReference type="SAM" id="MobiDB-lite"/>
    </source>
</evidence>
<dbReference type="EMBL" id="CP045901">
    <property type="protein sequence ID" value="QQP37383.1"/>
    <property type="molecule type" value="Genomic_DNA"/>
</dbReference>
<evidence type="ECO:0000259" key="3">
    <source>
        <dbReference type="PROSITE" id="PS50053"/>
    </source>
</evidence>
<dbReference type="OrthoDB" id="161999at2759"/>
<dbReference type="InterPro" id="IPR000626">
    <property type="entry name" value="Ubiquitin-like_dom"/>
</dbReference>
<reference evidence="5" key="1">
    <citation type="submission" date="2021-01" db="EMBL/GenBank/DDBJ databases">
        <title>Caligus Genome Assembly.</title>
        <authorList>
            <person name="Gallardo-Escarate C."/>
        </authorList>
    </citation>
    <scope>NUCLEOTIDE SEQUENCE [LARGE SCALE GENOMIC DNA]</scope>
</reference>
<feature type="compositionally biased region" description="Acidic residues" evidence="1">
    <location>
        <begin position="60"/>
        <end position="70"/>
    </location>
</feature>
<dbReference type="AlphaFoldDB" id="A0A7T8GT74"/>
<feature type="region of interest" description="Disordered" evidence="1">
    <location>
        <begin position="42"/>
        <end position="97"/>
    </location>
</feature>
<dbReference type="GO" id="GO:0036503">
    <property type="term" value="P:ERAD pathway"/>
    <property type="evidence" value="ECO:0007669"/>
    <property type="project" value="InterPro"/>
</dbReference>
<feature type="compositionally biased region" description="Basic and acidic residues" evidence="1">
    <location>
        <begin position="46"/>
        <end position="59"/>
    </location>
</feature>
<evidence type="ECO:0000256" key="2">
    <source>
        <dbReference type="SAM" id="Phobius"/>
    </source>
</evidence>
<dbReference type="Gene3D" id="3.10.20.90">
    <property type="entry name" value="Phosphatidylinositol 3-kinase Catalytic Subunit, Chain A, domain 1"/>
    <property type="match status" value="1"/>
</dbReference>
<dbReference type="PANTHER" id="PTHR14557">
    <property type="entry name" value="PROTEIN C7ORF21"/>
    <property type="match status" value="1"/>
</dbReference>
<evidence type="ECO:0000313" key="4">
    <source>
        <dbReference type="EMBL" id="QQP37383.1"/>
    </source>
</evidence>
<accession>A0A7T8GT74</accession>
<feature type="region of interest" description="Disordered" evidence="1">
    <location>
        <begin position="175"/>
        <end position="196"/>
    </location>
</feature>
<dbReference type="PROSITE" id="PS50053">
    <property type="entry name" value="UBIQUITIN_2"/>
    <property type="match status" value="1"/>
</dbReference>
<dbReference type="PANTHER" id="PTHR14557:SF5">
    <property type="entry name" value="UBIQUITIN-LIKE DOMAIN-CONTAINING PROTEIN"/>
    <property type="match status" value="1"/>
</dbReference>
<dbReference type="Proteomes" id="UP000595437">
    <property type="component" value="Chromosome 12"/>
</dbReference>
<keyword evidence="2" id="KW-1133">Transmembrane helix</keyword>
<dbReference type="InterPro" id="IPR040352">
    <property type="entry name" value="TMUB1/2"/>
</dbReference>
<organism evidence="4 5">
    <name type="scientific">Caligus rogercresseyi</name>
    <name type="common">Sea louse</name>
    <dbReference type="NCBI Taxonomy" id="217165"/>
    <lineage>
        <taxon>Eukaryota</taxon>
        <taxon>Metazoa</taxon>
        <taxon>Ecdysozoa</taxon>
        <taxon>Arthropoda</taxon>
        <taxon>Crustacea</taxon>
        <taxon>Multicrustacea</taxon>
        <taxon>Hexanauplia</taxon>
        <taxon>Copepoda</taxon>
        <taxon>Siphonostomatoida</taxon>
        <taxon>Caligidae</taxon>
        <taxon>Caligus</taxon>
    </lineage>
</organism>
<feature type="transmembrane region" description="Helical" evidence="2">
    <location>
        <begin position="236"/>
        <end position="255"/>
    </location>
</feature>
<gene>
    <name evidence="4" type="ORF">FKW44_017626</name>
</gene>
<evidence type="ECO:0000313" key="5">
    <source>
        <dbReference type="Proteomes" id="UP000595437"/>
    </source>
</evidence>
<feature type="domain" description="Ubiquitin-like" evidence="3">
    <location>
        <begin position="99"/>
        <end position="175"/>
    </location>
</feature>
<keyword evidence="2" id="KW-0472">Membrane</keyword>
<keyword evidence="2 4" id="KW-0812">Transmembrane</keyword>
<keyword evidence="5" id="KW-1185">Reference proteome</keyword>
<feature type="compositionally biased region" description="Acidic residues" evidence="1">
    <location>
        <begin position="83"/>
        <end position="94"/>
    </location>
</feature>
<feature type="compositionally biased region" description="Low complexity" evidence="1">
    <location>
        <begin position="180"/>
        <end position="189"/>
    </location>
</feature>
<proteinExistence type="predicted"/>